<dbReference type="EMBL" id="VSSQ01015618">
    <property type="protein sequence ID" value="MPM56158.1"/>
    <property type="molecule type" value="Genomic_DNA"/>
</dbReference>
<sequence>MAYDAWKRAITDENQFPKEPVMPLLAERLMCQGDAMDCLADGRHNAGVFFEKLSNNNPDQPLFKEIAEKFKALTQNVYSMYETLGGWQRDEKQMIALAKAENRRRIAEFIDKCKVLDEEALSLLFQLEKLL</sequence>
<organism evidence="1">
    <name type="scientific">bioreactor metagenome</name>
    <dbReference type="NCBI Taxonomy" id="1076179"/>
    <lineage>
        <taxon>unclassified sequences</taxon>
        <taxon>metagenomes</taxon>
        <taxon>ecological metagenomes</taxon>
    </lineage>
</organism>
<gene>
    <name evidence="1" type="ORF">SDC9_102959</name>
</gene>
<comment type="caution">
    <text evidence="1">The sequence shown here is derived from an EMBL/GenBank/DDBJ whole genome shotgun (WGS) entry which is preliminary data.</text>
</comment>
<dbReference type="AlphaFoldDB" id="A0A645ATR4"/>
<protein>
    <submittedName>
        <fullName evidence="1">Uncharacterized protein</fullName>
    </submittedName>
</protein>
<reference evidence="1" key="1">
    <citation type="submission" date="2019-08" db="EMBL/GenBank/DDBJ databases">
        <authorList>
            <person name="Kucharzyk K."/>
            <person name="Murdoch R.W."/>
            <person name="Higgins S."/>
            <person name="Loffler F."/>
        </authorList>
    </citation>
    <scope>NUCLEOTIDE SEQUENCE</scope>
</reference>
<name>A0A645ATR4_9ZZZZ</name>
<evidence type="ECO:0000313" key="1">
    <source>
        <dbReference type="EMBL" id="MPM56158.1"/>
    </source>
</evidence>
<proteinExistence type="predicted"/>
<accession>A0A645ATR4</accession>